<evidence type="ECO:0000256" key="1">
    <source>
        <dbReference type="ARBA" id="ARBA00001561"/>
    </source>
</evidence>
<evidence type="ECO:0000259" key="5">
    <source>
        <dbReference type="SMART" id="SM00644"/>
    </source>
</evidence>
<dbReference type="SUPFAM" id="SSF55846">
    <property type="entry name" value="N-acetylmuramoyl-L-alanine amidase-like"/>
    <property type="match status" value="1"/>
</dbReference>
<dbReference type="CDD" id="cd06583">
    <property type="entry name" value="PGRP"/>
    <property type="match status" value="1"/>
</dbReference>
<keyword evidence="4" id="KW-0961">Cell wall biogenesis/degradation</keyword>
<dbReference type="EC" id="3.5.1.28" evidence="2"/>
<gene>
    <name evidence="6" type="ORF">WGH24286_00730</name>
</gene>
<proteinExistence type="predicted"/>
<keyword evidence="3" id="KW-0378">Hydrolase</keyword>
<reference evidence="6 7" key="1">
    <citation type="submission" date="2021-11" db="EMBL/GenBank/DDBJ databases">
        <authorList>
            <person name="Depoorter E."/>
        </authorList>
    </citation>
    <scope>NUCLEOTIDE SEQUENCE [LARGE SCALE GENOMIC DNA]</scope>
    <source>
        <strain evidence="6 7">LMG 24286</strain>
    </source>
</reference>
<dbReference type="PANTHER" id="PTHR30417">
    <property type="entry name" value="N-ACETYLMURAMOYL-L-ALANINE AMIDASE AMID"/>
    <property type="match status" value="1"/>
</dbReference>
<dbReference type="InterPro" id="IPR051206">
    <property type="entry name" value="NAMLAA_amidase_2"/>
</dbReference>
<dbReference type="SUPFAM" id="SSF47090">
    <property type="entry name" value="PGBD-like"/>
    <property type="match status" value="1"/>
</dbReference>
<dbReference type="RefSeq" id="WP_230098408.1">
    <property type="nucleotide sequence ID" value="NZ_CAKKNT010000007.1"/>
</dbReference>
<feature type="domain" description="N-acetylmuramoyl-L-alanine amidase" evidence="5">
    <location>
        <begin position="4"/>
        <end position="144"/>
    </location>
</feature>
<evidence type="ECO:0000256" key="3">
    <source>
        <dbReference type="ARBA" id="ARBA00022801"/>
    </source>
</evidence>
<dbReference type="SMART" id="SM00644">
    <property type="entry name" value="Ami_2"/>
    <property type="match status" value="1"/>
</dbReference>
<accession>A0ABM8ZAE3</accession>
<dbReference type="Gene3D" id="3.40.80.10">
    <property type="entry name" value="Peptidoglycan recognition protein-like"/>
    <property type="match status" value="1"/>
</dbReference>
<dbReference type="InterPro" id="IPR036365">
    <property type="entry name" value="PGBD-like_sf"/>
</dbReference>
<protein>
    <recommendedName>
        <fullName evidence="2">N-acetylmuramoyl-L-alanine amidase</fullName>
        <ecNumber evidence="2">3.5.1.28</ecNumber>
    </recommendedName>
</protein>
<dbReference type="EMBL" id="CAKKNT010000007">
    <property type="protein sequence ID" value="CAH0418312.1"/>
    <property type="molecule type" value="Genomic_DNA"/>
</dbReference>
<dbReference type="Proteomes" id="UP000789719">
    <property type="component" value="Unassembled WGS sequence"/>
</dbReference>
<dbReference type="InterPro" id="IPR036505">
    <property type="entry name" value="Amidase/PGRP_sf"/>
</dbReference>
<keyword evidence="7" id="KW-1185">Reference proteome</keyword>
<dbReference type="Pfam" id="PF01510">
    <property type="entry name" value="Amidase_2"/>
    <property type="match status" value="1"/>
</dbReference>
<dbReference type="InterPro" id="IPR002502">
    <property type="entry name" value="Amidase_domain"/>
</dbReference>
<comment type="caution">
    <text evidence="6">The sequence shown here is derived from an EMBL/GenBank/DDBJ whole genome shotgun (WGS) entry which is preliminary data.</text>
</comment>
<evidence type="ECO:0000313" key="6">
    <source>
        <dbReference type="EMBL" id="CAH0418312.1"/>
    </source>
</evidence>
<sequence length="279" mass="29987">MTNFYPGVAGPRGYNPTGIIIHNDAGSQIGTAAWYRNWLPTHPAEAGFAHYYVSSDGIYQAEKESNVAWHCANRKYNHDFIGIEACQSMGDEAIFRQNEDNAFKLAAQICNRYGITPNEQTIMLHKEVFATACPHRSVALHGESNANVKAFFIAKIKQYMGNSASISPSKTSLAVDGYAGASTISAMQKILGGTINGQIWGQTKYSAQFIPAFTTVSLEGKGSEVVRKLQAKLGVAVDGFAGPGTIKALQTKLGVPTDGYAGVTTVKALQINLNNGKVF</sequence>
<evidence type="ECO:0000313" key="7">
    <source>
        <dbReference type="Proteomes" id="UP000789719"/>
    </source>
</evidence>
<dbReference type="PANTHER" id="PTHR30417:SF1">
    <property type="entry name" value="N-ACETYLMURAMOYL-L-ALANINE AMIDASE AMID"/>
    <property type="match status" value="1"/>
</dbReference>
<comment type="catalytic activity">
    <reaction evidence="1">
        <text>Hydrolyzes the link between N-acetylmuramoyl residues and L-amino acid residues in certain cell-wall glycopeptides.</text>
        <dbReference type="EC" id="3.5.1.28"/>
    </reaction>
</comment>
<name>A0ABM8ZAE3_9LACO</name>
<evidence type="ECO:0000256" key="4">
    <source>
        <dbReference type="ARBA" id="ARBA00023316"/>
    </source>
</evidence>
<evidence type="ECO:0000256" key="2">
    <source>
        <dbReference type="ARBA" id="ARBA00011901"/>
    </source>
</evidence>
<organism evidence="6 7">
    <name type="scientific">Periweissella ghanensis</name>
    <dbReference type="NCBI Taxonomy" id="467997"/>
    <lineage>
        <taxon>Bacteria</taxon>
        <taxon>Bacillati</taxon>
        <taxon>Bacillota</taxon>
        <taxon>Bacilli</taxon>
        <taxon>Lactobacillales</taxon>
        <taxon>Lactobacillaceae</taxon>
        <taxon>Periweissella</taxon>
    </lineage>
</organism>